<dbReference type="EMBL" id="BGPR01041514">
    <property type="protein sequence ID" value="GBO17800.1"/>
    <property type="molecule type" value="Genomic_DNA"/>
</dbReference>
<evidence type="ECO:0000313" key="2">
    <source>
        <dbReference type="Proteomes" id="UP000499080"/>
    </source>
</evidence>
<keyword evidence="2" id="KW-1185">Reference proteome</keyword>
<evidence type="ECO:0000313" key="1">
    <source>
        <dbReference type="EMBL" id="GBO17800.1"/>
    </source>
</evidence>
<protein>
    <submittedName>
        <fullName evidence="1">Uncharacterized protein</fullName>
    </submittedName>
</protein>
<organism evidence="1 2">
    <name type="scientific">Araneus ventricosus</name>
    <name type="common">Orbweaver spider</name>
    <name type="synonym">Epeira ventricosa</name>
    <dbReference type="NCBI Taxonomy" id="182803"/>
    <lineage>
        <taxon>Eukaryota</taxon>
        <taxon>Metazoa</taxon>
        <taxon>Ecdysozoa</taxon>
        <taxon>Arthropoda</taxon>
        <taxon>Chelicerata</taxon>
        <taxon>Arachnida</taxon>
        <taxon>Araneae</taxon>
        <taxon>Araneomorphae</taxon>
        <taxon>Entelegynae</taxon>
        <taxon>Araneoidea</taxon>
        <taxon>Araneidae</taxon>
        <taxon>Araneus</taxon>
    </lineage>
</organism>
<dbReference type="Proteomes" id="UP000499080">
    <property type="component" value="Unassembled WGS sequence"/>
</dbReference>
<dbReference type="AlphaFoldDB" id="A0A4Y2V1N6"/>
<gene>
    <name evidence="1" type="ORF">AVEN_268679_1</name>
</gene>
<reference evidence="1 2" key="1">
    <citation type="journal article" date="2019" name="Sci. Rep.">
        <title>Orb-weaving spider Araneus ventricosus genome elucidates the spidroin gene catalogue.</title>
        <authorList>
            <person name="Kono N."/>
            <person name="Nakamura H."/>
            <person name="Ohtoshi R."/>
            <person name="Moran D.A.P."/>
            <person name="Shinohara A."/>
            <person name="Yoshida Y."/>
            <person name="Fujiwara M."/>
            <person name="Mori M."/>
            <person name="Tomita M."/>
            <person name="Arakawa K."/>
        </authorList>
    </citation>
    <scope>NUCLEOTIDE SEQUENCE [LARGE SCALE GENOMIC DNA]</scope>
</reference>
<comment type="caution">
    <text evidence="1">The sequence shown here is derived from an EMBL/GenBank/DDBJ whole genome shotgun (WGS) entry which is preliminary data.</text>
</comment>
<name>A0A4Y2V1N6_ARAVE</name>
<accession>A0A4Y2V1N6</accession>
<proteinExistence type="predicted"/>
<sequence length="99" mass="11125">MRCARKNVRYPISGLANTKVGLTRSVMDLVTRSENNNQELGNSVLMLHKPTTPPLPQELKLIDFPHLTIFNLAHLSADVSGQTDLIIRADYFFFTLLQG</sequence>